<evidence type="ECO:0000313" key="2">
    <source>
        <dbReference type="Proteomes" id="UP000293874"/>
    </source>
</evidence>
<name>A0A4Q7N1Z4_9BACT</name>
<evidence type="ECO:0000313" key="1">
    <source>
        <dbReference type="EMBL" id="RZS75453.1"/>
    </source>
</evidence>
<dbReference type="EMBL" id="SGXA01000001">
    <property type="protein sequence ID" value="RZS75453.1"/>
    <property type="molecule type" value="Genomic_DNA"/>
</dbReference>
<dbReference type="RefSeq" id="WP_130539820.1">
    <property type="nucleotide sequence ID" value="NZ_CP042431.1"/>
</dbReference>
<gene>
    <name evidence="1" type="ORF">EV199_1319</name>
</gene>
<keyword evidence="2" id="KW-1185">Reference proteome</keyword>
<protein>
    <submittedName>
        <fullName evidence="1">Uncharacterized protein</fullName>
    </submittedName>
</protein>
<accession>A0A4Q7N1Z4</accession>
<organism evidence="1 2">
    <name type="scientific">Pseudobacter ginsenosidimutans</name>
    <dbReference type="NCBI Taxonomy" id="661488"/>
    <lineage>
        <taxon>Bacteria</taxon>
        <taxon>Pseudomonadati</taxon>
        <taxon>Bacteroidota</taxon>
        <taxon>Chitinophagia</taxon>
        <taxon>Chitinophagales</taxon>
        <taxon>Chitinophagaceae</taxon>
        <taxon>Pseudobacter</taxon>
    </lineage>
</organism>
<reference evidence="1 2" key="1">
    <citation type="submission" date="2019-02" db="EMBL/GenBank/DDBJ databases">
        <title>Genomic Encyclopedia of Type Strains, Phase IV (KMG-IV): sequencing the most valuable type-strain genomes for metagenomic binning, comparative biology and taxonomic classification.</title>
        <authorList>
            <person name="Goeker M."/>
        </authorList>
    </citation>
    <scope>NUCLEOTIDE SEQUENCE [LARGE SCALE GENOMIC DNA]</scope>
    <source>
        <strain evidence="1 2">DSM 18116</strain>
    </source>
</reference>
<dbReference type="AlphaFoldDB" id="A0A4Q7N1Z4"/>
<dbReference type="Proteomes" id="UP000293874">
    <property type="component" value="Unassembled WGS sequence"/>
</dbReference>
<sequence length="176" mass="19958">MKNLLSIIFVLFCLSSVNSQQTIKDHSKSIKEQAEKMGELLVKKEYDSFARYNHPTILEMMGGKQKMIEVLEKSINEMEAEGISFTKVSFGQPSTVIPVKNELQCTVPQEIEMKMPNGRMVTKSTLIAVSEDNGKTWWFLDTAGKDISVMKQILPNLSSKIVIPEKEEPVIFKDEQ</sequence>
<proteinExistence type="predicted"/>
<comment type="caution">
    <text evidence="1">The sequence shown here is derived from an EMBL/GenBank/DDBJ whole genome shotgun (WGS) entry which is preliminary data.</text>
</comment>
<dbReference type="OrthoDB" id="670350at2"/>